<feature type="compositionally biased region" description="Polar residues" evidence="1">
    <location>
        <begin position="265"/>
        <end position="284"/>
    </location>
</feature>
<dbReference type="OrthoDB" id="5578001at2759"/>
<dbReference type="Proteomes" id="UP000799640">
    <property type="component" value="Unassembled WGS sequence"/>
</dbReference>
<evidence type="ECO:0000256" key="1">
    <source>
        <dbReference type="SAM" id="MobiDB-lite"/>
    </source>
</evidence>
<feature type="compositionally biased region" description="Acidic residues" evidence="1">
    <location>
        <begin position="191"/>
        <end position="200"/>
    </location>
</feature>
<protein>
    <submittedName>
        <fullName evidence="2">Uncharacterized protein</fullName>
    </submittedName>
</protein>
<sequence>MVQPVQPPDPRQLLPPLLACLPASFASPRPPPALTLLLTPILRQRLHALTSEVGSDSWLPLLTWDREQAPKLQTIVENIQLEPHPASGEIEIPEPDRIEFRRFDPETLHSRLRLEELGLSPIYLWCTGDGKSNNQGWKLHDLRLVTQDDDEAQWHGSLADAEAKYEGQRAVSSNGTRGTGGLAVPSAGPESTEDDDDDDGYWAAYDRTPGRTPLKQSPAPSQNANSSVKLPTGSEVEYFARYMEEVQPALDPDDPSEEGLAPGESTLNGDTVLSSGAFAQNESGVSDAAYPSHGGGETNGTATGEIHQPRPSSPSSSSSIEQLERQAENQSQAEVGIKQHISTDIKSLFRLARSAGIQRGEFERIVKTELELLSIMDLDE</sequence>
<feature type="compositionally biased region" description="Polar residues" evidence="1">
    <location>
        <begin position="214"/>
        <end position="229"/>
    </location>
</feature>
<proteinExistence type="predicted"/>
<feature type="region of interest" description="Disordered" evidence="1">
    <location>
        <begin position="249"/>
        <end position="336"/>
    </location>
</feature>
<dbReference type="EMBL" id="ML996695">
    <property type="protein sequence ID" value="KAF2400380.1"/>
    <property type="molecule type" value="Genomic_DNA"/>
</dbReference>
<evidence type="ECO:0000313" key="3">
    <source>
        <dbReference type="Proteomes" id="UP000799640"/>
    </source>
</evidence>
<name>A0A6G1HWI5_9PEZI</name>
<dbReference type="AlphaFoldDB" id="A0A6G1HWI5"/>
<organism evidence="2 3">
    <name type="scientific">Trichodelitschia bisporula</name>
    <dbReference type="NCBI Taxonomy" id="703511"/>
    <lineage>
        <taxon>Eukaryota</taxon>
        <taxon>Fungi</taxon>
        <taxon>Dikarya</taxon>
        <taxon>Ascomycota</taxon>
        <taxon>Pezizomycotina</taxon>
        <taxon>Dothideomycetes</taxon>
        <taxon>Dothideomycetes incertae sedis</taxon>
        <taxon>Phaeotrichales</taxon>
        <taxon>Phaeotrichaceae</taxon>
        <taxon>Trichodelitschia</taxon>
    </lineage>
</organism>
<evidence type="ECO:0000313" key="2">
    <source>
        <dbReference type="EMBL" id="KAF2400380.1"/>
    </source>
</evidence>
<reference evidence="2" key="1">
    <citation type="journal article" date="2020" name="Stud. Mycol.">
        <title>101 Dothideomycetes genomes: a test case for predicting lifestyles and emergence of pathogens.</title>
        <authorList>
            <person name="Haridas S."/>
            <person name="Albert R."/>
            <person name="Binder M."/>
            <person name="Bloem J."/>
            <person name="Labutti K."/>
            <person name="Salamov A."/>
            <person name="Andreopoulos B."/>
            <person name="Baker S."/>
            <person name="Barry K."/>
            <person name="Bills G."/>
            <person name="Bluhm B."/>
            <person name="Cannon C."/>
            <person name="Castanera R."/>
            <person name="Culley D."/>
            <person name="Daum C."/>
            <person name="Ezra D."/>
            <person name="Gonzalez J."/>
            <person name="Henrissat B."/>
            <person name="Kuo A."/>
            <person name="Liang C."/>
            <person name="Lipzen A."/>
            <person name="Lutzoni F."/>
            <person name="Magnuson J."/>
            <person name="Mondo S."/>
            <person name="Nolan M."/>
            <person name="Ohm R."/>
            <person name="Pangilinan J."/>
            <person name="Park H.-J."/>
            <person name="Ramirez L."/>
            <person name="Alfaro M."/>
            <person name="Sun H."/>
            <person name="Tritt A."/>
            <person name="Yoshinaga Y."/>
            <person name="Zwiers L.-H."/>
            <person name="Turgeon B."/>
            <person name="Goodwin S."/>
            <person name="Spatafora J."/>
            <person name="Crous P."/>
            <person name="Grigoriev I."/>
        </authorList>
    </citation>
    <scope>NUCLEOTIDE SEQUENCE</scope>
    <source>
        <strain evidence="2">CBS 262.69</strain>
    </source>
</reference>
<accession>A0A6G1HWI5</accession>
<feature type="region of interest" description="Disordered" evidence="1">
    <location>
        <begin position="165"/>
        <end position="231"/>
    </location>
</feature>
<keyword evidence="3" id="KW-1185">Reference proteome</keyword>
<gene>
    <name evidence="2" type="ORF">EJ06DRAFT_537949</name>
</gene>